<keyword evidence="2" id="KW-1185">Reference proteome</keyword>
<proteinExistence type="predicted"/>
<dbReference type="RefSeq" id="WP_308213458.1">
    <property type="nucleotide sequence ID" value="NZ_JAMTCP010000011.1"/>
</dbReference>
<comment type="caution">
    <text evidence="1">The sequence shown here is derived from an EMBL/GenBank/DDBJ whole genome shotgun (WGS) entry which is preliminary data.</text>
</comment>
<name>A0ABT1HTK4_STRSD</name>
<evidence type="ECO:0000313" key="2">
    <source>
        <dbReference type="Proteomes" id="UP001205311"/>
    </source>
</evidence>
<dbReference type="EMBL" id="JAMTCP010000011">
    <property type="protein sequence ID" value="MCP2258818.1"/>
    <property type="molecule type" value="Genomic_DNA"/>
</dbReference>
<reference evidence="1 2" key="1">
    <citation type="submission" date="2022-06" db="EMBL/GenBank/DDBJ databases">
        <title>Genomic Encyclopedia of Archaeal and Bacterial Type Strains, Phase II (KMG-II): from individual species to whole genera.</title>
        <authorList>
            <person name="Goeker M."/>
        </authorList>
    </citation>
    <scope>NUCLEOTIDE SEQUENCE [LARGE SCALE GENOMIC DNA]</scope>
    <source>
        <strain evidence="1 2">DSM 40477</strain>
    </source>
</reference>
<sequence length="151" mass="15791">MAPERHFHAGAVEAQLGWFQQADLDPATTLVLAELGFVAELRGDATAAHTPRLGDPRATALALEGLAGAHTLAGDHQRAAVLLGAAAAARDAVAAPLPPAERGDVDRITRAARHALEQPDLAEDGVQFGLRMEAGRPLLSVPCATVSRWRS</sequence>
<organism evidence="1 2">
    <name type="scientific">Streptoalloteichus tenebrarius (strain ATCC 17920 / DSM 40477 / JCM 4838 / CBS 697.72 / NBRC 16177 / NCIMB 11028 / NRRL B-12390 / A12253. 1 / ISP 5477)</name>
    <name type="common">Streptomyces tenebrarius</name>
    <dbReference type="NCBI Taxonomy" id="1933"/>
    <lineage>
        <taxon>Bacteria</taxon>
        <taxon>Bacillati</taxon>
        <taxon>Actinomycetota</taxon>
        <taxon>Actinomycetes</taxon>
        <taxon>Pseudonocardiales</taxon>
        <taxon>Pseudonocardiaceae</taxon>
        <taxon>Streptoalloteichus</taxon>
    </lineage>
</organism>
<dbReference type="Proteomes" id="UP001205311">
    <property type="component" value="Unassembled WGS sequence"/>
</dbReference>
<protein>
    <submittedName>
        <fullName evidence="1">Uncharacterized protein</fullName>
    </submittedName>
</protein>
<gene>
    <name evidence="1" type="ORF">LX15_002516</name>
</gene>
<evidence type="ECO:0000313" key="1">
    <source>
        <dbReference type="EMBL" id="MCP2258818.1"/>
    </source>
</evidence>
<accession>A0ABT1HTK4</accession>